<evidence type="ECO:0000313" key="3">
    <source>
        <dbReference type="Proteomes" id="UP001595724"/>
    </source>
</evidence>
<organism evidence="2 3">
    <name type="scientific">Luteimonas notoginsengisoli</name>
    <dbReference type="NCBI Taxonomy" id="1578200"/>
    <lineage>
        <taxon>Bacteria</taxon>
        <taxon>Pseudomonadati</taxon>
        <taxon>Pseudomonadota</taxon>
        <taxon>Gammaproteobacteria</taxon>
        <taxon>Lysobacterales</taxon>
        <taxon>Lysobacteraceae</taxon>
        <taxon>Luteimonas</taxon>
    </lineage>
</organism>
<evidence type="ECO:0000313" key="2">
    <source>
        <dbReference type="EMBL" id="MFC3659037.1"/>
    </source>
</evidence>
<evidence type="ECO:0000256" key="1">
    <source>
        <dbReference type="SAM" id="MobiDB-lite"/>
    </source>
</evidence>
<protein>
    <submittedName>
        <fullName evidence="2">Uncharacterized protein</fullName>
    </submittedName>
</protein>
<reference evidence="3" key="1">
    <citation type="journal article" date="2019" name="Int. J. Syst. Evol. Microbiol.">
        <title>The Global Catalogue of Microorganisms (GCM) 10K type strain sequencing project: providing services to taxonomists for standard genome sequencing and annotation.</title>
        <authorList>
            <consortium name="The Broad Institute Genomics Platform"/>
            <consortium name="The Broad Institute Genome Sequencing Center for Infectious Disease"/>
            <person name="Wu L."/>
            <person name="Ma J."/>
        </authorList>
    </citation>
    <scope>NUCLEOTIDE SEQUENCE [LARGE SCALE GENOMIC DNA]</scope>
    <source>
        <strain evidence="3">KCTC 42211</strain>
    </source>
</reference>
<accession>A0ABV7URA8</accession>
<comment type="caution">
    <text evidence="2">The sequence shown here is derived from an EMBL/GenBank/DDBJ whole genome shotgun (WGS) entry which is preliminary data.</text>
</comment>
<name>A0ABV7URA8_9GAMM</name>
<sequence>MTVARRKSPRRETPPVAEGQPVVSPLSADRREVFIRAGHTHRGVRYDGATPYAASDAEIALLRQYNAIAGDS</sequence>
<dbReference type="Proteomes" id="UP001595724">
    <property type="component" value="Unassembled WGS sequence"/>
</dbReference>
<proteinExistence type="predicted"/>
<feature type="region of interest" description="Disordered" evidence="1">
    <location>
        <begin position="1"/>
        <end position="24"/>
    </location>
</feature>
<dbReference type="RefSeq" id="WP_386706022.1">
    <property type="nucleotide sequence ID" value="NZ_JBHRYF010000001.1"/>
</dbReference>
<dbReference type="EMBL" id="JBHRYF010000001">
    <property type="protein sequence ID" value="MFC3659037.1"/>
    <property type="molecule type" value="Genomic_DNA"/>
</dbReference>
<keyword evidence="3" id="KW-1185">Reference proteome</keyword>
<gene>
    <name evidence="2" type="ORF">ACFOM9_02955</name>
</gene>